<sequence>MTQENSKIFRYVHDHLVKLKDDGTAAAGLKLYPPACSTRFDSSDLTCCSQTYEYVEGEEKHEAKLYYEVRGY</sequence>
<dbReference type="AlphaFoldDB" id="A0A016U5M9"/>
<organism evidence="1 2">
    <name type="scientific">Ancylostoma ceylanicum</name>
    <dbReference type="NCBI Taxonomy" id="53326"/>
    <lineage>
        <taxon>Eukaryota</taxon>
        <taxon>Metazoa</taxon>
        <taxon>Ecdysozoa</taxon>
        <taxon>Nematoda</taxon>
        <taxon>Chromadorea</taxon>
        <taxon>Rhabditida</taxon>
        <taxon>Rhabditina</taxon>
        <taxon>Rhabditomorpha</taxon>
        <taxon>Strongyloidea</taxon>
        <taxon>Ancylostomatidae</taxon>
        <taxon>Ancylostomatinae</taxon>
        <taxon>Ancylostoma</taxon>
    </lineage>
</organism>
<keyword evidence="2" id="KW-1185">Reference proteome</keyword>
<reference evidence="2" key="1">
    <citation type="journal article" date="2015" name="Nat. Genet.">
        <title>The genome and transcriptome of the zoonotic hookworm Ancylostoma ceylanicum identify infection-specific gene families.</title>
        <authorList>
            <person name="Schwarz E.M."/>
            <person name="Hu Y."/>
            <person name="Antoshechkin I."/>
            <person name="Miller M.M."/>
            <person name="Sternberg P.W."/>
            <person name="Aroian R.V."/>
        </authorList>
    </citation>
    <scope>NUCLEOTIDE SEQUENCE</scope>
    <source>
        <strain evidence="2">HY135</strain>
    </source>
</reference>
<dbReference type="EMBL" id="JARK01001393">
    <property type="protein sequence ID" value="EYC10147.1"/>
    <property type="molecule type" value="Genomic_DNA"/>
</dbReference>
<protein>
    <submittedName>
        <fullName evidence="1">Uncharacterized protein</fullName>
    </submittedName>
</protein>
<accession>A0A016U5M9</accession>
<name>A0A016U5M9_9BILA</name>
<proteinExistence type="predicted"/>
<dbReference type="Proteomes" id="UP000024635">
    <property type="component" value="Unassembled WGS sequence"/>
</dbReference>
<evidence type="ECO:0000313" key="2">
    <source>
        <dbReference type="Proteomes" id="UP000024635"/>
    </source>
</evidence>
<gene>
    <name evidence="1" type="primary">Acey_s0057.g2790</name>
    <name evidence="1" type="ORF">Y032_0057g2790</name>
</gene>
<comment type="caution">
    <text evidence="1">The sequence shown here is derived from an EMBL/GenBank/DDBJ whole genome shotgun (WGS) entry which is preliminary data.</text>
</comment>
<evidence type="ECO:0000313" key="1">
    <source>
        <dbReference type="EMBL" id="EYC10147.1"/>
    </source>
</evidence>